<proteinExistence type="predicted"/>
<gene>
    <name evidence="2" type="ORF">IQ247_17940</name>
</gene>
<dbReference type="Pfam" id="PF19493">
    <property type="entry name" value="Trypco1"/>
    <property type="match status" value="1"/>
</dbReference>
<dbReference type="EMBL" id="JADEWL010000062">
    <property type="protein sequence ID" value="MBE9214526.1"/>
    <property type="molecule type" value="Genomic_DNA"/>
</dbReference>
<protein>
    <recommendedName>
        <fullName evidence="1">Trypsin-co-occurring domain-containing protein</fullName>
    </recommendedName>
</protein>
<evidence type="ECO:0000313" key="2">
    <source>
        <dbReference type="EMBL" id="MBE9214526.1"/>
    </source>
</evidence>
<reference evidence="2" key="1">
    <citation type="submission" date="2020-10" db="EMBL/GenBank/DDBJ databases">
        <authorList>
            <person name="Castelo-Branco R."/>
            <person name="Eusebio N."/>
            <person name="Adriana R."/>
            <person name="Vieira A."/>
            <person name="Brugerolle De Fraissinette N."/>
            <person name="Rezende De Castro R."/>
            <person name="Schneider M.P."/>
            <person name="Vasconcelos V."/>
            <person name="Leao P.N."/>
        </authorList>
    </citation>
    <scope>NUCLEOTIDE SEQUENCE</scope>
    <source>
        <strain evidence="2">LEGE 06105</strain>
    </source>
</reference>
<name>A0A8J7FIT7_9CYAN</name>
<dbReference type="Proteomes" id="UP000620559">
    <property type="component" value="Unassembled WGS sequence"/>
</dbReference>
<evidence type="ECO:0000313" key="3">
    <source>
        <dbReference type="Proteomes" id="UP000620559"/>
    </source>
</evidence>
<comment type="caution">
    <text evidence="2">The sequence shown here is derived from an EMBL/GenBank/DDBJ whole genome shotgun (WGS) entry which is preliminary data.</text>
</comment>
<evidence type="ECO:0000259" key="1">
    <source>
        <dbReference type="Pfam" id="PF19493"/>
    </source>
</evidence>
<sequence>MTKLTPIQLDDNTIIYIEASEDVNIPPVLTEEEEEEALDEKGMSPEAIRKQMVQNFQAIQSTIRAYTIYTLNAFKQMPIANANVDKVTLEFGIELGGEAGVPYVTKGTAKSNMKITVECSFPKEEENK</sequence>
<dbReference type="NCBIfam" id="NF041216">
    <property type="entry name" value="CU044_2847_fam"/>
    <property type="match status" value="1"/>
</dbReference>
<accession>A0A8J7FIT7</accession>
<dbReference type="AlphaFoldDB" id="A0A8J7FIT7"/>
<dbReference type="InterPro" id="IPR045794">
    <property type="entry name" value="Trypco1"/>
</dbReference>
<keyword evidence="3" id="KW-1185">Reference proteome</keyword>
<organism evidence="2 3">
    <name type="scientific">Plectonema cf. radiosum LEGE 06105</name>
    <dbReference type="NCBI Taxonomy" id="945769"/>
    <lineage>
        <taxon>Bacteria</taxon>
        <taxon>Bacillati</taxon>
        <taxon>Cyanobacteriota</taxon>
        <taxon>Cyanophyceae</taxon>
        <taxon>Oscillatoriophycideae</taxon>
        <taxon>Oscillatoriales</taxon>
        <taxon>Microcoleaceae</taxon>
        <taxon>Plectonema</taxon>
    </lineage>
</organism>
<feature type="domain" description="Trypsin-co-occurring" evidence="1">
    <location>
        <begin position="7"/>
        <end position="120"/>
    </location>
</feature>
<dbReference type="RefSeq" id="WP_193922419.1">
    <property type="nucleotide sequence ID" value="NZ_JADEWL010000062.1"/>
</dbReference>